<keyword evidence="2" id="KW-1185">Reference proteome</keyword>
<sequence length="284" mass="29904">MGLLGIDPVRAAGGIANAAGGIAKGLIGLALAPLEQTAVLRRDRRKVWSCPGRLHIEAHGVHGPRGRQVAGRIERAVEGHPGVLWARVNAPSARVIVAVEDPAPPTSELVALVRKAEAEPVTEDERLVEDELHHPADGLKGTRLLSTLAADTVGLALAAVTKVAPWAPLPGELGALVAAVDLHPKLRELAAGRLQGRERADTATSVVAALVQGLASRGEGTLLDLAQRVQQWREVKAHEQAWCAAESGLIRGPDDAEAEPVVVERPRPLPEGPVDRYARRALAA</sequence>
<reference evidence="2" key="1">
    <citation type="journal article" date="2019" name="Int. J. Syst. Evol. Microbiol.">
        <title>The Global Catalogue of Microorganisms (GCM) 10K type strain sequencing project: providing services to taxonomists for standard genome sequencing and annotation.</title>
        <authorList>
            <consortium name="The Broad Institute Genomics Platform"/>
            <consortium name="The Broad Institute Genome Sequencing Center for Infectious Disease"/>
            <person name="Wu L."/>
            <person name="Ma J."/>
        </authorList>
    </citation>
    <scope>NUCLEOTIDE SEQUENCE [LARGE SCALE GENOMIC DNA]</scope>
    <source>
        <strain evidence="2">CCUG 60214</strain>
    </source>
</reference>
<evidence type="ECO:0000313" key="2">
    <source>
        <dbReference type="Proteomes" id="UP001597168"/>
    </source>
</evidence>
<feature type="non-terminal residue" evidence="1">
    <location>
        <position position="284"/>
    </location>
</feature>
<organism evidence="1 2">
    <name type="scientific">Saccharothrix hoggarensis</name>
    <dbReference type="NCBI Taxonomy" id="913853"/>
    <lineage>
        <taxon>Bacteria</taxon>
        <taxon>Bacillati</taxon>
        <taxon>Actinomycetota</taxon>
        <taxon>Actinomycetes</taxon>
        <taxon>Pseudonocardiales</taxon>
        <taxon>Pseudonocardiaceae</taxon>
        <taxon>Saccharothrix</taxon>
    </lineage>
</organism>
<comment type="caution">
    <text evidence="1">The sequence shown here is derived from an EMBL/GenBank/DDBJ whole genome shotgun (WGS) entry which is preliminary data.</text>
</comment>
<dbReference type="InterPro" id="IPR036163">
    <property type="entry name" value="HMA_dom_sf"/>
</dbReference>
<dbReference type="EMBL" id="JBHTLK010000466">
    <property type="protein sequence ID" value="MFD1152658.1"/>
    <property type="molecule type" value="Genomic_DNA"/>
</dbReference>
<proteinExistence type="predicted"/>
<accession>A0ABW3R6J0</accession>
<dbReference type="InterPro" id="IPR006121">
    <property type="entry name" value="HMA_dom"/>
</dbReference>
<dbReference type="SUPFAM" id="SSF55008">
    <property type="entry name" value="HMA, heavy metal-associated domain"/>
    <property type="match status" value="1"/>
</dbReference>
<name>A0ABW3R6J0_9PSEU</name>
<dbReference type="CDD" id="cd00371">
    <property type="entry name" value="HMA"/>
    <property type="match status" value="1"/>
</dbReference>
<protein>
    <submittedName>
        <fullName evidence="1">Haloacid dehalogenase</fullName>
    </submittedName>
</protein>
<evidence type="ECO:0000313" key="1">
    <source>
        <dbReference type="EMBL" id="MFD1152658.1"/>
    </source>
</evidence>
<gene>
    <name evidence="1" type="ORF">ACFQ3T_36440</name>
</gene>
<dbReference type="Proteomes" id="UP001597168">
    <property type="component" value="Unassembled WGS sequence"/>
</dbReference>